<dbReference type="AlphaFoldDB" id="A0A6H5FVZ1"/>
<dbReference type="Proteomes" id="UP000479000">
    <property type="component" value="Unassembled WGS sequence"/>
</dbReference>
<gene>
    <name evidence="2" type="ORF">NTEN_LOCUS514</name>
</gene>
<feature type="region of interest" description="Disordered" evidence="1">
    <location>
        <begin position="11"/>
        <end position="36"/>
    </location>
</feature>
<organism evidence="2 3">
    <name type="scientific">Nesidiocoris tenuis</name>
    <dbReference type="NCBI Taxonomy" id="355587"/>
    <lineage>
        <taxon>Eukaryota</taxon>
        <taxon>Metazoa</taxon>
        <taxon>Ecdysozoa</taxon>
        <taxon>Arthropoda</taxon>
        <taxon>Hexapoda</taxon>
        <taxon>Insecta</taxon>
        <taxon>Pterygota</taxon>
        <taxon>Neoptera</taxon>
        <taxon>Paraneoptera</taxon>
        <taxon>Hemiptera</taxon>
        <taxon>Heteroptera</taxon>
        <taxon>Panheteroptera</taxon>
        <taxon>Cimicomorpha</taxon>
        <taxon>Miridae</taxon>
        <taxon>Dicyphina</taxon>
        <taxon>Nesidiocoris</taxon>
    </lineage>
</organism>
<keyword evidence="3" id="KW-1185">Reference proteome</keyword>
<evidence type="ECO:0000313" key="2">
    <source>
        <dbReference type="EMBL" id="CAA9993598.1"/>
    </source>
</evidence>
<sequence>DESGCGLEQLIAADSGRRRQAGTPPEENCVSSSRRQMSPATLILGVASTGVRFNPLKDKSEARK</sequence>
<feature type="non-terminal residue" evidence="2">
    <location>
        <position position="1"/>
    </location>
</feature>
<protein>
    <submittedName>
        <fullName evidence="2">Uncharacterized protein</fullName>
    </submittedName>
</protein>
<evidence type="ECO:0000313" key="3">
    <source>
        <dbReference type="Proteomes" id="UP000479000"/>
    </source>
</evidence>
<dbReference type="EMBL" id="CADCXU010000835">
    <property type="protein sequence ID" value="CAA9993598.1"/>
    <property type="molecule type" value="Genomic_DNA"/>
</dbReference>
<accession>A0A6H5FVZ1</accession>
<proteinExistence type="predicted"/>
<evidence type="ECO:0000256" key="1">
    <source>
        <dbReference type="SAM" id="MobiDB-lite"/>
    </source>
</evidence>
<name>A0A6H5FVZ1_9HEMI</name>
<reference evidence="2 3" key="1">
    <citation type="submission" date="2020-02" db="EMBL/GenBank/DDBJ databases">
        <authorList>
            <person name="Ferguson B K."/>
        </authorList>
    </citation>
    <scope>NUCLEOTIDE SEQUENCE [LARGE SCALE GENOMIC DNA]</scope>
</reference>